<name>A0A9W6MMR8_9PROT</name>
<evidence type="ECO:0000313" key="2">
    <source>
        <dbReference type="EMBL" id="GLK51298.1"/>
    </source>
</evidence>
<sequence>MALRQRSMTGPLLWGAAILVTLVIVIVLRFDFSGNLEIDACLDAGGRWDRAASACDFTPPQEETSRGRTTAR</sequence>
<proteinExistence type="predicted"/>
<evidence type="ECO:0000256" key="1">
    <source>
        <dbReference type="SAM" id="Phobius"/>
    </source>
</evidence>
<reference evidence="2" key="1">
    <citation type="journal article" date="2014" name="Int. J. Syst. Evol. Microbiol.">
        <title>Complete genome sequence of Corynebacterium casei LMG S-19264T (=DSM 44701T), isolated from a smear-ripened cheese.</title>
        <authorList>
            <consortium name="US DOE Joint Genome Institute (JGI-PGF)"/>
            <person name="Walter F."/>
            <person name="Albersmeier A."/>
            <person name="Kalinowski J."/>
            <person name="Ruckert C."/>
        </authorList>
    </citation>
    <scope>NUCLEOTIDE SEQUENCE</scope>
    <source>
        <strain evidence="2">VKM B-1513</strain>
    </source>
</reference>
<keyword evidence="1" id="KW-0812">Transmembrane</keyword>
<dbReference type="AlphaFoldDB" id="A0A9W6MMR8"/>
<comment type="caution">
    <text evidence="2">The sequence shown here is derived from an EMBL/GenBank/DDBJ whole genome shotgun (WGS) entry which is preliminary data.</text>
</comment>
<dbReference type="RefSeq" id="WP_271185684.1">
    <property type="nucleotide sequence ID" value="NZ_BSFE01000002.1"/>
</dbReference>
<evidence type="ECO:0000313" key="3">
    <source>
        <dbReference type="Proteomes" id="UP001143486"/>
    </source>
</evidence>
<keyword evidence="3" id="KW-1185">Reference proteome</keyword>
<gene>
    <name evidence="2" type="ORF">GCM10017621_08060</name>
</gene>
<organism evidence="2 3">
    <name type="scientific">Maricaulis virginensis</name>
    <dbReference type="NCBI Taxonomy" id="144022"/>
    <lineage>
        <taxon>Bacteria</taxon>
        <taxon>Pseudomonadati</taxon>
        <taxon>Pseudomonadota</taxon>
        <taxon>Alphaproteobacteria</taxon>
        <taxon>Maricaulales</taxon>
        <taxon>Maricaulaceae</taxon>
        <taxon>Maricaulis</taxon>
    </lineage>
</organism>
<dbReference type="EMBL" id="BSFE01000002">
    <property type="protein sequence ID" value="GLK51298.1"/>
    <property type="molecule type" value="Genomic_DNA"/>
</dbReference>
<dbReference type="Proteomes" id="UP001143486">
    <property type="component" value="Unassembled WGS sequence"/>
</dbReference>
<feature type="transmembrane region" description="Helical" evidence="1">
    <location>
        <begin position="12"/>
        <end position="30"/>
    </location>
</feature>
<reference evidence="2" key="2">
    <citation type="submission" date="2023-01" db="EMBL/GenBank/DDBJ databases">
        <authorList>
            <person name="Sun Q."/>
            <person name="Evtushenko L."/>
        </authorList>
    </citation>
    <scope>NUCLEOTIDE SEQUENCE</scope>
    <source>
        <strain evidence="2">VKM B-1513</strain>
    </source>
</reference>
<accession>A0A9W6MMR8</accession>
<protein>
    <submittedName>
        <fullName evidence="2">Uncharacterized protein</fullName>
    </submittedName>
</protein>
<keyword evidence="1" id="KW-0472">Membrane</keyword>
<keyword evidence="1" id="KW-1133">Transmembrane helix</keyword>